<evidence type="ECO:0000256" key="1">
    <source>
        <dbReference type="SAM" id="MobiDB-lite"/>
    </source>
</evidence>
<gene>
    <name evidence="2" type="ORF">BSTOLATCC_MIC36311</name>
</gene>
<dbReference type="AlphaFoldDB" id="A0AAU9JK66"/>
<dbReference type="Proteomes" id="UP001162131">
    <property type="component" value="Unassembled WGS sequence"/>
</dbReference>
<keyword evidence="3" id="KW-1185">Reference proteome</keyword>
<evidence type="ECO:0000313" key="2">
    <source>
        <dbReference type="EMBL" id="CAG9324525.1"/>
    </source>
</evidence>
<evidence type="ECO:0000313" key="3">
    <source>
        <dbReference type="Proteomes" id="UP001162131"/>
    </source>
</evidence>
<feature type="region of interest" description="Disordered" evidence="1">
    <location>
        <begin position="165"/>
        <end position="188"/>
    </location>
</feature>
<comment type="caution">
    <text evidence="2">The sequence shown here is derived from an EMBL/GenBank/DDBJ whole genome shotgun (WGS) entry which is preliminary data.</text>
</comment>
<feature type="compositionally biased region" description="Basic residues" evidence="1">
    <location>
        <begin position="175"/>
        <end position="188"/>
    </location>
</feature>
<reference evidence="2" key="1">
    <citation type="submission" date="2021-09" db="EMBL/GenBank/DDBJ databases">
        <authorList>
            <consortium name="AG Swart"/>
            <person name="Singh M."/>
            <person name="Singh A."/>
            <person name="Seah K."/>
            <person name="Emmerich C."/>
        </authorList>
    </citation>
    <scope>NUCLEOTIDE SEQUENCE</scope>
    <source>
        <strain evidence="2">ATCC30299</strain>
    </source>
</reference>
<sequence>MINPDILDAKLNLRLPSREIINDAIKNSKKNANPDGSWVPQIYFNKQALTKIGKIQAKTEKIKVRKIYQPNRPRRAYISDNLLNLSAVGKNISLLHTPKFLSGDFTYKPEKDYESDFKTSGLKTSSAIGTPKFSPIHSRKGSISPRGELYEKLNKMLTTTNSRFDRNTFDTSIKTPKHRIKTSKNRKK</sequence>
<dbReference type="EMBL" id="CAJZBQ010000036">
    <property type="protein sequence ID" value="CAG9324525.1"/>
    <property type="molecule type" value="Genomic_DNA"/>
</dbReference>
<accession>A0AAU9JK66</accession>
<organism evidence="2 3">
    <name type="scientific">Blepharisma stoltei</name>
    <dbReference type="NCBI Taxonomy" id="1481888"/>
    <lineage>
        <taxon>Eukaryota</taxon>
        <taxon>Sar</taxon>
        <taxon>Alveolata</taxon>
        <taxon>Ciliophora</taxon>
        <taxon>Postciliodesmatophora</taxon>
        <taxon>Heterotrichea</taxon>
        <taxon>Heterotrichida</taxon>
        <taxon>Blepharismidae</taxon>
        <taxon>Blepharisma</taxon>
    </lineage>
</organism>
<proteinExistence type="predicted"/>
<protein>
    <submittedName>
        <fullName evidence="2">Uncharacterized protein</fullName>
    </submittedName>
</protein>
<name>A0AAU9JK66_9CILI</name>